<proteinExistence type="predicted"/>
<sequence>MNPIEELFSAWRWKVYERNPQDRVPLLQAMEEACGDGQRQTARQRENNPVSSTPAPLILSALSKAGSPQALTYPLFRLSICLLPPPSPLLILLPSSTLYAIAPFLPSLNRLLIIISSFKATC</sequence>
<evidence type="ECO:0000313" key="1">
    <source>
        <dbReference type="EMBL" id="CAB1413226.1"/>
    </source>
</evidence>
<organism evidence="1 2">
    <name type="scientific">Pleuronectes platessa</name>
    <name type="common">European plaice</name>
    <dbReference type="NCBI Taxonomy" id="8262"/>
    <lineage>
        <taxon>Eukaryota</taxon>
        <taxon>Metazoa</taxon>
        <taxon>Chordata</taxon>
        <taxon>Craniata</taxon>
        <taxon>Vertebrata</taxon>
        <taxon>Euteleostomi</taxon>
        <taxon>Actinopterygii</taxon>
        <taxon>Neopterygii</taxon>
        <taxon>Teleostei</taxon>
        <taxon>Neoteleostei</taxon>
        <taxon>Acanthomorphata</taxon>
        <taxon>Carangaria</taxon>
        <taxon>Pleuronectiformes</taxon>
        <taxon>Pleuronectoidei</taxon>
        <taxon>Pleuronectidae</taxon>
        <taxon>Pleuronectes</taxon>
    </lineage>
</organism>
<name>A0A9N7TI30_PLEPL</name>
<reference evidence="1" key="1">
    <citation type="submission" date="2020-03" db="EMBL/GenBank/DDBJ databases">
        <authorList>
            <person name="Weist P."/>
        </authorList>
    </citation>
    <scope>NUCLEOTIDE SEQUENCE</scope>
</reference>
<keyword evidence="2" id="KW-1185">Reference proteome</keyword>
<dbReference type="AlphaFoldDB" id="A0A9N7TI30"/>
<dbReference type="Proteomes" id="UP001153269">
    <property type="component" value="Unassembled WGS sequence"/>
</dbReference>
<gene>
    <name evidence="1" type="ORF">PLEPLA_LOCUS926</name>
</gene>
<accession>A0A9N7TI30</accession>
<dbReference type="EMBL" id="CADEAL010000045">
    <property type="protein sequence ID" value="CAB1413226.1"/>
    <property type="molecule type" value="Genomic_DNA"/>
</dbReference>
<comment type="caution">
    <text evidence="1">The sequence shown here is derived from an EMBL/GenBank/DDBJ whole genome shotgun (WGS) entry which is preliminary data.</text>
</comment>
<evidence type="ECO:0000313" key="2">
    <source>
        <dbReference type="Proteomes" id="UP001153269"/>
    </source>
</evidence>
<protein>
    <submittedName>
        <fullName evidence="1">Uncharacterized protein</fullName>
    </submittedName>
</protein>